<dbReference type="PROSITE" id="PS51371">
    <property type="entry name" value="CBS"/>
    <property type="match status" value="2"/>
</dbReference>
<evidence type="ECO:0000313" key="7">
    <source>
        <dbReference type="Proteomes" id="UP000321577"/>
    </source>
</evidence>
<dbReference type="SUPFAM" id="SSF54631">
    <property type="entry name" value="CBS-domain pair"/>
    <property type="match status" value="1"/>
</dbReference>
<dbReference type="AlphaFoldDB" id="A0A512M7C1"/>
<dbReference type="GO" id="GO:0005886">
    <property type="term" value="C:plasma membrane"/>
    <property type="evidence" value="ECO:0007669"/>
    <property type="project" value="TreeGrafter"/>
</dbReference>
<dbReference type="Gene3D" id="3.10.580.10">
    <property type="entry name" value="CBS-domain"/>
    <property type="match status" value="1"/>
</dbReference>
<dbReference type="EMBL" id="BKAG01000011">
    <property type="protein sequence ID" value="GEP42629.1"/>
    <property type="molecule type" value="Genomic_DNA"/>
</dbReference>
<feature type="domain" description="CBS" evidence="5">
    <location>
        <begin position="198"/>
        <end position="256"/>
    </location>
</feature>
<evidence type="ECO:0000256" key="3">
    <source>
        <dbReference type="PROSITE-ProRule" id="PRU00703"/>
    </source>
</evidence>
<dbReference type="InterPro" id="IPR002550">
    <property type="entry name" value="CNNM"/>
</dbReference>
<evidence type="ECO:0000313" key="6">
    <source>
        <dbReference type="EMBL" id="GEP42629.1"/>
    </source>
</evidence>
<keyword evidence="4" id="KW-1133">Transmembrane helix</keyword>
<name>A0A512M7C1_9BACT</name>
<keyword evidence="2 3" id="KW-0129">CBS domain</keyword>
<dbReference type="Pfam" id="PF01595">
    <property type="entry name" value="CNNM"/>
    <property type="match status" value="1"/>
</dbReference>
<dbReference type="PANTHER" id="PTHR22777:SF17">
    <property type="entry name" value="UPF0053 PROTEIN SLL0260"/>
    <property type="match status" value="1"/>
</dbReference>
<accession>A0A512M7C1</accession>
<reference evidence="6 7" key="1">
    <citation type="submission" date="2019-07" db="EMBL/GenBank/DDBJ databases">
        <title>Whole genome shotgun sequence of Brevifollis gellanilyticus NBRC 108608.</title>
        <authorList>
            <person name="Hosoyama A."/>
            <person name="Uohara A."/>
            <person name="Ohji S."/>
            <person name="Ichikawa N."/>
        </authorList>
    </citation>
    <scope>NUCLEOTIDE SEQUENCE [LARGE SCALE GENOMIC DNA]</scope>
    <source>
        <strain evidence="6 7">NBRC 108608</strain>
    </source>
</reference>
<dbReference type="OrthoDB" id="191027at2"/>
<sequence>MSWPILLLVTLALSFALSGLESAVLAVSRVRVRHAARAGDRRAARLLPLLEDRDALLGSITVANHVVNLFAFVIIASKLVNVTGGWGYLTAFVVALPIFLIGLEILPKKLFRRYPFRCIRSLAPLVHLVGLMRPFFRFFARRELAADAQSNIPDVSVGREDLRQQARSLQKMGQLSPGTGHLIEQVLNYRRLRAVDLMRPLKRSVALSPDLPLSAAQIMAREHDRSTLPVIGEKGTFVGVIDLSTLPAVVPADRLVRQHMRTLDVVHETDGALLALQRLRKRGRSLCLVVDSRSEPSGLLHEEDLLRHLMGMAN</sequence>
<gene>
    <name evidence="6" type="ORF">BGE01nite_19200</name>
</gene>
<dbReference type="Pfam" id="PF00571">
    <property type="entry name" value="CBS"/>
    <property type="match status" value="2"/>
</dbReference>
<dbReference type="InterPro" id="IPR000644">
    <property type="entry name" value="CBS_dom"/>
</dbReference>
<dbReference type="RefSeq" id="WP_146850227.1">
    <property type="nucleotide sequence ID" value="NZ_BKAG01000011.1"/>
</dbReference>
<organism evidence="6 7">
    <name type="scientific">Brevifollis gellanilyticus</name>
    <dbReference type="NCBI Taxonomy" id="748831"/>
    <lineage>
        <taxon>Bacteria</taxon>
        <taxon>Pseudomonadati</taxon>
        <taxon>Verrucomicrobiota</taxon>
        <taxon>Verrucomicrobiia</taxon>
        <taxon>Verrucomicrobiales</taxon>
        <taxon>Verrucomicrobiaceae</taxon>
    </lineage>
</organism>
<dbReference type="PANTHER" id="PTHR22777">
    <property type="entry name" value="HEMOLYSIN-RELATED"/>
    <property type="match status" value="1"/>
</dbReference>
<keyword evidence="7" id="KW-1185">Reference proteome</keyword>
<evidence type="ECO:0000256" key="4">
    <source>
        <dbReference type="SAM" id="Phobius"/>
    </source>
</evidence>
<proteinExistence type="predicted"/>
<evidence type="ECO:0000256" key="2">
    <source>
        <dbReference type="ARBA" id="ARBA00023122"/>
    </source>
</evidence>
<keyword evidence="1" id="KW-0677">Repeat</keyword>
<dbReference type="InterPro" id="IPR046342">
    <property type="entry name" value="CBS_dom_sf"/>
</dbReference>
<evidence type="ECO:0000256" key="1">
    <source>
        <dbReference type="ARBA" id="ARBA00022737"/>
    </source>
</evidence>
<feature type="domain" description="CBS" evidence="5">
    <location>
        <begin position="259"/>
        <end position="314"/>
    </location>
</feature>
<comment type="caution">
    <text evidence="6">The sequence shown here is derived from an EMBL/GenBank/DDBJ whole genome shotgun (WGS) entry which is preliminary data.</text>
</comment>
<dbReference type="Proteomes" id="UP000321577">
    <property type="component" value="Unassembled WGS sequence"/>
</dbReference>
<keyword evidence="4" id="KW-0812">Transmembrane</keyword>
<protein>
    <recommendedName>
        <fullName evidence="5">CBS domain-containing protein</fullName>
    </recommendedName>
</protein>
<feature type="transmembrane region" description="Helical" evidence="4">
    <location>
        <begin position="86"/>
        <end position="106"/>
    </location>
</feature>
<keyword evidence="4" id="KW-0472">Membrane</keyword>
<evidence type="ECO:0000259" key="5">
    <source>
        <dbReference type="PROSITE" id="PS51371"/>
    </source>
</evidence>